<reference evidence="2" key="1">
    <citation type="journal article" date="2019" name="Gigascience">
        <title>De novo genome assembly of the endangered Acer yangbiense, a plant species with extremely small populations endemic to Yunnan Province, China.</title>
        <authorList>
            <person name="Yang J."/>
            <person name="Wariss H.M."/>
            <person name="Tao L."/>
            <person name="Zhang R."/>
            <person name="Yun Q."/>
            <person name="Hollingsworth P."/>
            <person name="Dao Z."/>
            <person name="Luo G."/>
            <person name="Guo H."/>
            <person name="Ma Y."/>
            <person name="Sun W."/>
        </authorList>
    </citation>
    <scope>NUCLEOTIDE SEQUENCE [LARGE SCALE GENOMIC DNA]</scope>
    <source>
        <strain evidence="2">cv. br00</strain>
    </source>
</reference>
<name>A0A5N5K304_9ROSI</name>
<accession>A0A5N5K304</accession>
<comment type="caution">
    <text evidence="1">The sequence shown here is derived from an EMBL/GenBank/DDBJ whole genome shotgun (WGS) entry which is preliminary data.</text>
</comment>
<dbReference type="Proteomes" id="UP000326939">
    <property type="component" value="Chromosome 15"/>
</dbReference>
<sequence length="125" mass="13647">MSNIRSSQSRVEDWLLIRVGKGEKADLMCISCTENHWARLPLLCSERKVVARNPGLSSGVSGDCLTNLKALAEAELMETAANLGKKRSEELVKHVAELNEAILVSKIASTEAAKVKCLVLSDKLR</sequence>
<proteinExistence type="predicted"/>
<protein>
    <submittedName>
        <fullName evidence="1">Uncharacterized protein</fullName>
    </submittedName>
</protein>
<keyword evidence="2" id="KW-1185">Reference proteome</keyword>
<gene>
    <name evidence="1" type="ORF">DKX38_022583</name>
</gene>
<organism evidence="1 2">
    <name type="scientific">Salix brachista</name>
    <dbReference type="NCBI Taxonomy" id="2182728"/>
    <lineage>
        <taxon>Eukaryota</taxon>
        <taxon>Viridiplantae</taxon>
        <taxon>Streptophyta</taxon>
        <taxon>Embryophyta</taxon>
        <taxon>Tracheophyta</taxon>
        <taxon>Spermatophyta</taxon>
        <taxon>Magnoliopsida</taxon>
        <taxon>eudicotyledons</taxon>
        <taxon>Gunneridae</taxon>
        <taxon>Pentapetalae</taxon>
        <taxon>rosids</taxon>
        <taxon>fabids</taxon>
        <taxon>Malpighiales</taxon>
        <taxon>Salicaceae</taxon>
        <taxon>Saliceae</taxon>
        <taxon>Salix</taxon>
    </lineage>
</organism>
<evidence type="ECO:0000313" key="1">
    <source>
        <dbReference type="EMBL" id="KAB5524834.1"/>
    </source>
</evidence>
<evidence type="ECO:0000313" key="2">
    <source>
        <dbReference type="Proteomes" id="UP000326939"/>
    </source>
</evidence>
<dbReference type="EMBL" id="VDCV01000015">
    <property type="protein sequence ID" value="KAB5524834.1"/>
    <property type="molecule type" value="Genomic_DNA"/>
</dbReference>
<dbReference type="AlphaFoldDB" id="A0A5N5K304"/>